<feature type="compositionally biased region" description="Acidic residues" evidence="1">
    <location>
        <begin position="107"/>
        <end position="135"/>
    </location>
</feature>
<evidence type="ECO:0000256" key="1">
    <source>
        <dbReference type="SAM" id="MobiDB-lite"/>
    </source>
</evidence>
<dbReference type="Proteomes" id="UP000250321">
    <property type="component" value="Unassembled WGS sequence"/>
</dbReference>
<dbReference type="EMBL" id="PJQY01000844">
    <property type="protein sequence ID" value="PQQ07601.1"/>
    <property type="molecule type" value="Genomic_DNA"/>
</dbReference>
<evidence type="ECO:0000313" key="2">
    <source>
        <dbReference type="EMBL" id="PQQ07601.1"/>
    </source>
</evidence>
<feature type="region of interest" description="Disordered" evidence="1">
    <location>
        <begin position="93"/>
        <end position="166"/>
    </location>
</feature>
<reference evidence="2 3" key="1">
    <citation type="submission" date="2018-02" db="EMBL/GenBank/DDBJ databases">
        <title>Draft genome of wild Prunus yedoensis var. nudiflora.</title>
        <authorList>
            <person name="Baek S."/>
            <person name="Kim J.-H."/>
            <person name="Choi K."/>
            <person name="Kim G.-B."/>
            <person name="Cho A."/>
            <person name="Jang H."/>
            <person name="Shin C.-H."/>
            <person name="Yu H.-J."/>
            <person name="Mun J.-H."/>
        </authorList>
    </citation>
    <scope>NUCLEOTIDE SEQUENCE [LARGE SCALE GENOMIC DNA]</scope>
    <source>
        <strain evidence="3">cv. Jeju island</strain>
        <tissue evidence="2">Leaf</tissue>
    </source>
</reference>
<dbReference type="AlphaFoldDB" id="A0A314YRM6"/>
<keyword evidence="3" id="KW-1185">Reference proteome</keyword>
<evidence type="ECO:0000313" key="3">
    <source>
        <dbReference type="Proteomes" id="UP000250321"/>
    </source>
</evidence>
<proteinExistence type="predicted"/>
<gene>
    <name evidence="2" type="ORF">Pyn_20194</name>
</gene>
<protein>
    <submittedName>
        <fullName evidence="2">TMV resistance protein N-like</fullName>
    </submittedName>
</protein>
<sequence length="166" mass="18262">MTISKIQSSHEDLTEPHTFLVGSIDSEHIWVFYLLRDLPSLTDASTNHRFSFETHYTSTGDSEGLKTSSNIKECGARLVYERDLEEFSRFVYGDEAGPIGSSGSGSFDDENESGSDSADDDDEPGIGSSDDDDDPGIGSFDDNNEPESDSSNDDDDEPNIKRFKKV</sequence>
<organism evidence="2 3">
    <name type="scientific">Prunus yedoensis var. nudiflora</name>
    <dbReference type="NCBI Taxonomy" id="2094558"/>
    <lineage>
        <taxon>Eukaryota</taxon>
        <taxon>Viridiplantae</taxon>
        <taxon>Streptophyta</taxon>
        <taxon>Embryophyta</taxon>
        <taxon>Tracheophyta</taxon>
        <taxon>Spermatophyta</taxon>
        <taxon>Magnoliopsida</taxon>
        <taxon>eudicotyledons</taxon>
        <taxon>Gunneridae</taxon>
        <taxon>Pentapetalae</taxon>
        <taxon>rosids</taxon>
        <taxon>fabids</taxon>
        <taxon>Rosales</taxon>
        <taxon>Rosaceae</taxon>
        <taxon>Amygdaloideae</taxon>
        <taxon>Amygdaleae</taxon>
        <taxon>Prunus</taxon>
    </lineage>
</organism>
<comment type="caution">
    <text evidence="2">The sequence shown here is derived from an EMBL/GenBank/DDBJ whole genome shotgun (WGS) entry which is preliminary data.</text>
</comment>
<accession>A0A314YRM6</accession>
<name>A0A314YRM6_PRUYE</name>
<feature type="compositionally biased region" description="Acidic residues" evidence="1">
    <location>
        <begin position="142"/>
        <end position="157"/>
    </location>
</feature>